<dbReference type="EMBL" id="JBHTAI010000010">
    <property type="protein sequence ID" value="MFC7150412.1"/>
    <property type="molecule type" value="Genomic_DNA"/>
</dbReference>
<organism evidence="1 2">
    <name type="scientific">Cohnella cellulosilytica</name>
    <dbReference type="NCBI Taxonomy" id="986710"/>
    <lineage>
        <taxon>Bacteria</taxon>
        <taxon>Bacillati</taxon>
        <taxon>Bacillota</taxon>
        <taxon>Bacilli</taxon>
        <taxon>Bacillales</taxon>
        <taxon>Paenibacillaceae</taxon>
        <taxon>Cohnella</taxon>
    </lineage>
</organism>
<dbReference type="Proteomes" id="UP001596378">
    <property type="component" value="Unassembled WGS sequence"/>
</dbReference>
<dbReference type="Gene3D" id="3.30.1240.10">
    <property type="match status" value="1"/>
</dbReference>
<dbReference type="RefSeq" id="WP_378045627.1">
    <property type="nucleotide sequence ID" value="NZ_JBHMDN010000008.1"/>
</dbReference>
<dbReference type="NCBIfam" id="TIGR01484">
    <property type="entry name" value="HAD-SF-IIB"/>
    <property type="match status" value="1"/>
</dbReference>
<accession>A0ABW2FAY2</accession>
<protein>
    <submittedName>
        <fullName evidence="1">HAD-IIB family hydrolase</fullName>
    </submittedName>
</protein>
<proteinExistence type="predicted"/>
<dbReference type="SUPFAM" id="SSF56784">
    <property type="entry name" value="HAD-like"/>
    <property type="match status" value="1"/>
</dbReference>
<keyword evidence="2" id="KW-1185">Reference proteome</keyword>
<dbReference type="Gene3D" id="3.40.50.1000">
    <property type="entry name" value="HAD superfamily/HAD-like"/>
    <property type="match status" value="1"/>
</dbReference>
<name>A0ABW2FAY2_9BACL</name>
<evidence type="ECO:0000313" key="1">
    <source>
        <dbReference type="EMBL" id="MFC7150412.1"/>
    </source>
</evidence>
<comment type="caution">
    <text evidence="1">The sequence shown here is derived from an EMBL/GenBank/DDBJ whole genome shotgun (WGS) entry which is preliminary data.</text>
</comment>
<dbReference type="InterPro" id="IPR036412">
    <property type="entry name" value="HAD-like_sf"/>
</dbReference>
<dbReference type="PANTHER" id="PTHR10000:SF53">
    <property type="entry name" value="5-AMINO-6-(5-PHOSPHO-D-RIBITYLAMINO)URACIL PHOSPHATASE YBJI-RELATED"/>
    <property type="match status" value="1"/>
</dbReference>
<dbReference type="Pfam" id="PF08282">
    <property type="entry name" value="Hydrolase_3"/>
    <property type="match status" value="1"/>
</dbReference>
<sequence length="250" mass="27632">MQFVFDVDGTICFQGKPLSEPIVAALDVLTRQGHELIFASARPIRDLLPVLPLHMRQNAMVGGNGAFAAAEGRIVAAVRFDEVTAEAIVRLIRKYDADYLVDSTWDYAYSSRADHPIRRNLDPERLARSLPLEQMTEMVKAVFLSSSDLTGLTEELRRLPVVLYRHGTEDVVDVSPGGADKWTGLQALNVKPRGFVAFGNDANDAPMFRQAFRSVCVGDHEELLTLSTEQVPADERLIAGRIRALGEQLA</sequence>
<evidence type="ECO:0000313" key="2">
    <source>
        <dbReference type="Proteomes" id="UP001596378"/>
    </source>
</evidence>
<dbReference type="InterPro" id="IPR023214">
    <property type="entry name" value="HAD_sf"/>
</dbReference>
<gene>
    <name evidence="1" type="ORF">ACFQMJ_17925</name>
</gene>
<reference evidence="2" key="1">
    <citation type="journal article" date="2019" name="Int. J. Syst. Evol. Microbiol.">
        <title>The Global Catalogue of Microorganisms (GCM) 10K type strain sequencing project: providing services to taxonomists for standard genome sequencing and annotation.</title>
        <authorList>
            <consortium name="The Broad Institute Genomics Platform"/>
            <consortium name="The Broad Institute Genome Sequencing Center for Infectious Disease"/>
            <person name="Wu L."/>
            <person name="Ma J."/>
        </authorList>
    </citation>
    <scope>NUCLEOTIDE SEQUENCE [LARGE SCALE GENOMIC DNA]</scope>
    <source>
        <strain evidence="2">KCTC 12907</strain>
    </source>
</reference>
<keyword evidence="1" id="KW-0378">Hydrolase</keyword>
<dbReference type="InterPro" id="IPR006379">
    <property type="entry name" value="HAD-SF_hydro_IIB"/>
</dbReference>
<dbReference type="GO" id="GO:0016787">
    <property type="term" value="F:hydrolase activity"/>
    <property type="evidence" value="ECO:0007669"/>
    <property type="project" value="UniProtKB-KW"/>
</dbReference>
<dbReference type="PANTHER" id="PTHR10000">
    <property type="entry name" value="PHOSPHOSERINE PHOSPHATASE"/>
    <property type="match status" value="1"/>
</dbReference>